<evidence type="ECO:0000256" key="2">
    <source>
        <dbReference type="ARBA" id="ARBA00022448"/>
    </source>
</evidence>
<evidence type="ECO:0000256" key="5">
    <source>
        <dbReference type="ARBA" id="ARBA00022692"/>
    </source>
</evidence>
<dbReference type="InterPro" id="IPR055348">
    <property type="entry name" value="DctQ"/>
</dbReference>
<evidence type="ECO:0000256" key="4">
    <source>
        <dbReference type="ARBA" id="ARBA00022519"/>
    </source>
</evidence>
<dbReference type="Proteomes" id="UP000229740">
    <property type="component" value="Unassembled WGS sequence"/>
</dbReference>
<comment type="caution">
    <text evidence="11">The sequence shown here is derived from an EMBL/GenBank/DDBJ whole genome shotgun (WGS) entry which is preliminary data.</text>
</comment>
<keyword evidence="2" id="KW-0813">Transport</keyword>
<reference evidence="11 12" key="1">
    <citation type="submission" date="2017-10" db="EMBL/GenBank/DDBJ databases">
        <title>Novel microbial diversity and functional potential in the marine mammal oral microbiome.</title>
        <authorList>
            <person name="Dudek N.K."/>
            <person name="Sun C.L."/>
            <person name="Burstein D."/>
            <person name="Kantor R.S."/>
            <person name="Aliaga Goltsman D.S."/>
            <person name="Bik E.M."/>
            <person name="Thomas B.C."/>
            <person name="Banfield J.F."/>
            <person name="Relman D.A."/>
        </authorList>
    </citation>
    <scope>NUCLEOTIDE SEQUENCE [LARGE SCALE GENOMIC DNA]</scope>
    <source>
        <strain evidence="11">DOLZORAL124_49_17</strain>
    </source>
</reference>
<gene>
    <name evidence="11" type="ORF">CSB45_14055</name>
</gene>
<accession>A0A2G6E159</accession>
<comment type="similarity">
    <text evidence="8">Belongs to the TRAP transporter small permease family.</text>
</comment>
<sequence>MFFKYYDTLEERVTVVLFLFIFVLMATQIFTRYVLSITFAWNIELCRYTFVWLTFVGAAYVRKHGSHIKIEILFNYLNQKCSAGVQKAIWLMKELLTFAYLIALIYFGFLLAYKSRRFMSQAMQISQFYLYISASVGAFLYLIREIQLSYQYYREHLSCKSSHQAIC</sequence>
<comment type="subcellular location">
    <subcellularLocation>
        <location evidence="1">Cell inner membrane</location>
        <topology evidence="1">Multi-pass membrane protein</topology>
    </subcellularLocation>
</comment>
<evidence type="ECO:0000256" key="9">
    <source>
        <dbReference type="SAM" id="Phobius"/>
    </source>
</evidence>
<evidence type="ECO:0000259" key="10">
    <source>
        <dbReference type="Pfam" id="PF04290"/>
    </source>
</evidence>
<evidence type="ECO:0000256" key="8">
    <source>
        <dbReference type="ARBA" id="ARBA00038436"/>
    </source>
</evidence>
<keyword evidence="3" id="KW-1003">Cell membrane</keyword>
<dbReference type="PANTHER" id="PTHR35011">
    <property type="entry name" value="2,3-DIKETO-L-GULONATE TRAP TRANSPORTER SMALL PERMEASE PROTEIN YIAM"/>
    <property type="match status" value="1"/>
</dbReference>
<dbReference type="InterPro" id="IPR007387">
    <property type="entry name" value="TRAP_DctQ"/>
</dbReference>
<feature type="transmembrane region" description="Helical" evidence="9">
    <location>
        <begin position="95"/>
        <end position="113"/>
    </location>
</feature>
<feature type="transmembrane region" description="Helical" evidence="9">
    <location>
        <begin position="125"/>
        <end position="143"/>
    </location>
</feature>
<dbReference type="AlphaFoldDB" id="A0A2G6E159"/>
<feature type="transmembrane region" description="Helical" evidence="9">
    <location>
        <begin position="12"/>
        <end position="33"/>
    </location>
</feature>
<dbReference type="EMBL" id="PDPS01000042">
    <property type="protein sequence ID" value="PID55829.1"/>
    <property type="molecule type" value="Genomic_DNA"/>
</dbReference>
<evidence type="ECO:0000256" key="3">
    <source>
        <dbReference type="ARBA" id="ARBA00022475"/>
    </source>
</evidence>
<name>A0A2G6E159_9BACT</name>
<keyword evidence="5 9" id="KW-0812">Transmembrane</keyword>
<organism evidence="11 12">
    <name type="scientific">candidate division KSB3 bacterium</name>
    <dbReference type="NCBI Taxonomy" id="2044937"/>
    <lineage>
        <taxon>Bacteria</taxon>
        <taxon>candidate division KSB3</taxon>
    </lineage>
</organism>
<keyword evidence="6 9" id="KW-1133">Transmembrane helix</keyword>
<feature type="domain" description="Tripartite ATP-independent periplasmic transporters DctQ component" evidence="10">
    <location>
        <begin position="21"/>
        <end position="148"/>
    </location>
</feature>
<keyword evidence="4" id="KW-0997">Cell inner membrane</keyword>
<evidence type="ECO:0000313" key="12">
    <source>
        <dbReference type="Proteomes" id="UP000229740"/>
    </source>
</evidence>
<dbReference type="Pfam" id="PF04290">
    <property type="entry name" value="DctQ"/>
    <property type="match status" value="1"/>
</dbReference>
<evidence type="ECO:0000313" key="11">
    <source>
        <dbReference type="EMBL" id="PID55829.1"/>
    </source>
</evidence>
<dbReference type="GO" id="GO:0005886">
    <property type="term" value="C:plasma membrane"/>
    <property type="evidence" value="ECO:0007669"/>
    <property type="project" value="UniProtKB-SubCell"/>
</dbReference>
<protein>
    <recommendedName>
        <fullName evidence="10">Tripartite ATP-independent periplasmic transporters DctQ component domain-containing protein</fullName>
    </recommendedName>
</protein>
<evidence type="ECO:0000256" key="6">
    <source>
        <dbReference type="ARBA" id="ARBA00022989"/>
    </source>
</evidence>
<proteinExistence type="inferred from homology"/>
<evidence type="ECO:0000256" key="7">
    <source>
        <dbReference type="ARBA" id="ARBA00023136"/>
    </source>
</evidence>
<evidence type="ECO:0000256" key="1">
    <source>
        <dbReference type="ARBA" id="ARBA00004429"/>
    </source>
</evidence>
<feature type="transmembrane region" description="Helical" evidence="9">
    <location>
        <begin position="39"/>
        <end position="61"/>
    </location>
</feature>
<keyword evidence="7 9" id="KW-0472">Membrane</keyword>